<evidence type="ECO:0000256" key="14">
    <source>
        <dbReference type="SAM" id="SignalP"/>
    </source>
</evidence>
<evidence type="ECO:0000256" key="7">
    <source>
        <dbReference type="ARBA" id="ARBA00022824"/>
    </source>
</evidence>
<dbReference type="Pfam" id="PF00067">
    <property type="entry name" value="p450"/>
    <property type="match status" value="1"/>
</dbReference>
<dbReference type="SUPFAM" id="SSF48264">
    <property type="entry name" value="Cytochrome P450"/>
    <property type="match status" value="1"/>
</dbReference>
<keyword evidence="16" id="KW-1185">Reference proteome</keyword>
<keyword evidence="7" id="KW-0256">Endoplasmic reticulum</keyword>
<gene>
    <name evidence="15" type="ORF">ODALV1_LOCUS20839</name>
</gene>
<comment type="cofactor">
    <cofactor evidence="1">
        <name>heme</name>
        <dbReference type="ChEBI" id="CHEBI:30413"/>
    </cofactor>
</comment>
<evidence type="ECO:0000256" key="5">
    <source>
        <dbReference type="ARBA" id="ARBA00022617"/>
    </source>
</evidence>
<keyword evidence="14" id="KW-0732">Signal</keyword>
<sequence>MAVVLLVILCFTTLLCVRKWSKLTQYYRTFNLLERFSGPPAYLLIGTVPYMLFTDFYKWANAMCQQYGDPVRFWRFGHPMIFISSYKYAVQLLTKSNFNGKLQDLDMIYRHPGGKGLSTMQADIHSQKRKMLAPAFSRAIVEGSVEAFSEETKILLNTLQKFAVTGDAFNMVDYMMTCLFHMVARSDFGDTFMENRNDNTARQHMQALHTIAETLSKRILGPNLLLRKDFIFFLTKDGKATRKAGNTLNSFALQAVEKRRLYRKTVTGEHNICYLDILLDLMDSGLMNEDDVISELNNFMGGAYDTTALTICWTLFLLALNPQHQEKVYEELQHIFKSLPSSSSSEYTLTANDTKEMKYLELCLKESLRLFPPAPIFPRSTVTDMKLDDGRIIPGKVDVLIFANLIHRDPEYFPNPEKFDPERHLEPIPAFMPFSMGVRNCIGQVYGMYQSKVVLAYLIREFVWETTESWESVEIAYQGLLYPKNGLHFKIKRRC</sequence>
<dbReference type="InterPro" id="IPR036396">
    <property type="entry name" value="Cyt_P450_sf"/>
</dbReference>
<keyword evidence="12" id="KW-0472">Membrane</keyword>
<keyword evidence="10 13" id="KW-0408">Iron</keyword>
<dbReference type="PRINTS" id="PR00385">
    <property type="entry name" value="P450"/>
</dbReference>
<keyword evidence="11 13" id="KW-0503">Monooxygenase</keyword>
<feature type="chain" id="PRO_5047322237" description="Cytochrome P450" evidence="14">
    <location>
        <begin position="17"/>
        <end position="495"/>
    </location>
</feature>
<evidence type="ECO:0000256" key="8">
    <source>
        <dbReference type="ARBA" id="ARBA00022848"/>
    </source>
</evidence>
<evidence type="ECO:0000256" key="12">
    <source>
        <dbReference type="ARBA" id="ARBA00023136"/>
    </source>
</evidence>
<evidence type="ECO:0000256" key="1">
    <source>
        <dbReference type="ARBA" id="ARBA00001971"/>
    </source>
</evidence>
<comment type="caution">
    <text evidence="15">The sequence shown here is derived from an EMBL/GenBank/DDBJ whole genome shotgun (WGS) entry which is preliminary data.</text>
</comment>
<evidence type="ECO:0000256" key="10">
    <source>
        <dbReference type="ARBA" id="ARBA00023004"/>
    </source>
</evidence>
<evidence type="ECO:0000313" key="15">
    <source>
        <dbReference type="EMBL" id="CAL8125050.1"/>
    </source>
</evidence>
<evidence type="ECO:0008006" key="17">
    <source>
        <dbReference type="Google" id="ProtNLM"/>
    </source>
</evidence>
<dbReference type="Proteomes" id="UP001642540">
    <property type="component" value="Unassembled WGS sequence"/>
</dbReference>
<feature type="signal peptide" evidence="14">
    <location>
        <begin position="1"/>
        <end position="16"/>
    </location>
</feature>
<dbReference type="PANTHER" id="PTHR24291:SF189">
    <property type="entry name" value="CYTOCHROME P450 4C3-RELATED"/>
    <property type="match status" value="1"/>
</dbReference>
<dbReference type="PROSITE" id="PS00086">
    <property type="entry name" value="CYTOCHROME_P450"/>
    <property type="match status" value="1"/>
</dbReference>
<evidence type="ECO:0000313" key="16">
    <source>
        <dbReference type="Proteomes" id="UP001642540"/>
    </source>
</evidence>
<keyword evidence="8" id="KW-0492">Microsome</keyword>
<evidence type="ECO:0000256" key="11">
    <source>
        <dbReference type="ARBA" id="ARBA00023033"/>
    </source>
</evidence>
<protein>
    <recommendedName>
        <fullName evidence="17">Cytochrome P450</fullName>
    </recommendedName>
</protein>
<dbReference type="InterPro" id="IPR050196">
    <property type="entry name" value="Cytochrome_P450_Monoox"/>
</dbReference>
<dbReference type="InterPro" id="IPR017972">
    <property type="entry name" value="Cyt_P450_CS"/>
</dbReference>
<organism evidence="15 16">
    <name type="scientific">Orchesella dallaii</name>
    <dbReference type="NCBI Taxonomy" id="48710"/>
    <lineage>
        <taxon>Eukaryota</taxon>
        <taxon>Metazoa</taxon>
        <taxon>Ecdysozoa</taxon>
        <taxon>Arthropoda</taxon>
        <taxon>Hexapoda</taxon>
        <taxon>Collembola</taxon>
        <taxon>Entomobryomorpha</taxon>
        <taxon>Entomobryoidea</taxon>
        <taxon>Orchesellidae</taxon>
        <taxon>Orchesellinae</taxon>
        <taxon>Orchesella</taxon>
    </lineage>
</organism>
<keyword evidence="6 13" id="KW-0479">Metal-binding</keyword>
<proteinExistence type="inferred from homology"/>
<dbReference type="Gene3D" id="1.10.630.10">
    <property type="entry name" value="Cytochrome P450"/>
    <property type="match status" value="1"/>
</dbReference>
<keyword evidence="5 13" id="KW-0349">Heme</keyword>
<dbReference type="PANTHER" id="PTHR24291">
    <property type="entry name" value="CYTOCHROME P450 FAMILY 4"/>
    <property type="match status" value="1"/>
</dbReference>
<comment type="similarity">
    <text evidence="4 13">Belongs to the cytochrome P450 family.</text>
</comment>
<keyword evidence="9 13" id="KW-0560">Oxidoreductase</keyword>
<evidence type="ECO:0000256" key="2">
    <source>
        <dbReference type="ARBA" id="ARBA00004524"/>
    </source>
</evidence>
<evidence type="ECO:0000256" key="13">
    <source>
        <dbReference type="RuleBase" id="RU000461"/>
    </source>
</evidence>
<evidence type="ECO:0000256" key="4">
    <source>
        <dbReference type="ARBA" id="ARBA00010617"/>
    </source>
</evidence>
<evidence type="ECO:0000256" key="6">
    <source>
        <dbReference type="ARBA" id="ARBA00022723"/>
    </source>
</evidence>
<accession>A0ABP1RG01</accession>
<dbReference type="PRINTS" id="PR00463">
    <property type="entry name" value="EP450I"/>
</dbReference>
<dbReference type="InterPro" id="IPR002401">
    <property type="entry name" value="Cyt_P450_E_grp-I"/>
</dbReference>
<dbReference type="InterPro" id="IPR001128">
    <property type="entry name" value="Cyt_P450"/>
</dbReference>
<comment type="subcellular location">
    <subcellularLocation>
        <location evidence="3">Endoplasmic reticulum membrane</location>
    </subcellularLocation>
    <subcellularLocation>
        <location evidence="2">Microsome membrane</location>
    </subcellularLocation>
</comment>
<dbReference type="EMBL" id="CAXLJM020000069">
    <property type="protein sequence ID" value="CAL8125050.1"/>
    <property type="molecule type" value="Genomic_DNA"/>
</dbReference>
<evidence type="ECO:0000256" key="3">
    <source>
        <dbReference type="ARBA" id="ARBA00004586"/>
    </source>
</evidence>
<name>A0ABP1RG01_9HEXA</name>
<reference evidence="15 16" key="1">
    <citation type="submission" date="2024-08" db="EMBL/GenBank/DDBJ databases">
        <authorList>
            <person name="Cucini C."/>
            <person name="Frati F."/>
        </authorList>
    </citation>
    <scope>NUCLEOTIDE SEQUENCE [LARGE SCALE GENOMIC DNA]</scope>
</reference>
<evidence type="ECO:0000256" key="9">
    <source>
        <dbReference type="ARBA" id="ARBA00023002"/>
    </source>
</evidence>